<gene>
    <name evidence="2" type="ORF">SAMN05421803_103327</name>
</gene>
<dbReference type="SUPFAM" id="SSF53335">
    <property type="entry name" value="S-adenosyl-L-methionine-dependent methyltransferases"/>
    <property type="match status" value="1"/>
</dbReference>
<accession>A0A1M6G9M8</accession>
<dbReference type="STRING" id="758803.SAMN05421803_103327"/>
<keyword evidence="3" id="KW-1185">Reference proteome</keyword>
<feature type="domain" description="Methyltransferase type 11" evidence="1">
    <location>
        <begin position="46"/>
        <end position="139"/>
    </location>
</feature>
<evidence type="ECO:0000313" key="2">
    <source>
        <dbReference type="EMBL" id="SHJ06628.1"/>
    </source>
</evidence>
<evidence type="ECO:0000259" key="1">
    <source>
        <dbReference type="Pfam" id="PF08241"/>
    </source>
</evidence>
<dbReference type="PANTHER" id="PTHR42912:SF93">
    <property type="entry name" value="N6-ADENOSINE-METHYLTRANSFERASE TMT1A"/>
    <property type="match status" value="1"/>
</dbReference>
<organism evidence="2 3">
    <name type="scientific">Nocardiopsis flavescens</name>
    <dbReference type="NCBI Taxonomy" id="758803"/>
    <lineage>
        <taxon>Bacteria</taxon>
        <taxon>Bacillati</taxon>
        <taxon>Actinomycetota</taxon>
        <taxon>Actinomycetes</taxon>
        <taxon>Streptosporangiales</taxon>
        <taxon>Nocardiopsidaceae</taxon>
        <taxon>Nocardiopsis</taxon>
    </lineage>
</organism>
<reference evidence="2 3" key="1">
    <citation type="submission" date="2016-11" db="EMBL/GenBank/DDBJ databases">
        <authorList>
            <person name="Jaros S."/>
            <person name="Januszkiewicz K."/>
            <person name="Wedrychowicz H."/>
        </authorList>
    </citation>
    <scope>NUCLEOTIDE SEQUENCE [LARGE SCALE GENOMIC DNA]</scope>
    <source>
        <strain evidence="2 3">CGMCC 4.5723</strain>
    </source>
</reference>
<dbReference type="InterPro" id="IPR050508">
    <property type="entry name" value="Methyltransf_Superfamily"/>
</dbReference>
<name>A0A1M6G9M8_9ACTN</name>
<dbReference type="AlphaFoldDB" id="A0A1M6G9M8"/>
<keyword evidence="2" id="KW-0808">Transferase</keyword>
<proteinExistence type="predicted"/>
<protein>
    <submittedName>
        <fullName evidence="2">Methyltransferase domain-containing protein</fullName>
    </submittedName>
</protein>
<dbReference type="GO" id="GO:0008757">
    <property type="term" value="F:S-adenosylmethionine-dependent methyltransferase activity"/>
    <property type="evidence" value="ECO:0007669"/>
    <property type="project" value="InterPro"/>
</dbReference>
<dbReference type="OrthoDB" id="65624at2"/>
<dbReference type="CDD" id="cd02440">
    <property type="entry name" value="AdoMet_MTases"/>
    <property type="match status" value="1"/>
</dbReference>
<dbReference type="GO" id="GO:0032259">
    <property type="term" value="P:methylation"/>
    <property type="evidence" value="ECO:0007669"/>
    <property type="project" value="UniProtKB-KW"/>
</dbReference>
<evidence type="ECO:0000313" key="3">
    <source>
        <dbReference type="Proteomes" id="UP000184452"/>
    </source>
</evidence>
<dbReference type="InterPro" id="IPR013216">
    <property type="entry name" value="Methyltransf_11"/>
</dbReference>
<dbReference type="PANTHER" id="PTHR42912">
    <property type="entry name" value="METHYLTRANSFERASE"/>
    <property type="match status" value="1"/>
</dbReference>
<dbReference type="RefSeq" id="WP_073377118.1">
    <property type="nucleotide sequence ID" value="NZ_FQZK01000003.1"/>
</dbReference>
<dbReference type="Gene3D" id="3.40.50.150">
    <property type="entry name" value="Vaccinia Virus protein VP39"/>
    <property type="match status" value="1"/>
</dbReference>
<dbReference type="Pfam" id="PF08241">
    <property type="entry name" value="Methyltransf_11"/>
    <property type="match status" value="1"/>
</dbReference>
<sequence length="205" mass="22663">MDEDTARVRGDWDRMAAGYDRGERLQRLVIGDTRARLCGRARGRTLEVAVGSGHDLPHYPAGVGLTGLDLSPAMLALARRRAAALGRAVTLVEGDAQDLPFADGDFDTVLCVLALCTIPDQRRALAEMYRVLRPGGLLLLADHIEYTRVPWRWRESARARPRRLPRALAREVGFAVDRHDRTALGFVERVVAHRPGTPGERPQTG</sequence>
<dbReference type="InterPro" id="IPR029063">
    <property type="entry name" value="SAM-dependent_MTases_sf"/>
</dbReference>
<keyword evidence="2" id="KW-0489">Methyltransferase</keyword>
<dbReference type="EMBL" id="FQZK01000003">
    <property type="protein sequence ID" value="SHJ06628.1"/>
    <property type="molecule type" value="Genomic_DNA"/>
</dbReference>
<dbReference type="Proteomes" id="UP000184452">
    <property type="component" value="Unassembled WGS sequence"/>
</dbReference>